<dbReference type="AlphaFoldDB" id="A0A1G2C5G2"/>
<name>A0A1G2C5G2_9BACT</name>
<keyword evidence="1" id="KW-1133">Transmembrane helix</keyword>
<dbReference type="Proteomes" id="UP000176648">
    <property type="component" value="Unassembled WGS sequence"/>
</dbReference>
<keyword evidence="1" id="KW-0472">Membrane</keyword>
<evidence type="ECO:0000313" key="3">
    <source>
        <dbReference type="Proteomes" id="UP000176648"/>
    </source>
</evidence>
<sequence length="278" mass="31319">MDIIQNTPNQTTNGMQPRKPHKFLHYTSWVLLVLQLGIFLLFIILLAIAKGAGEGFGFFLAYLLMYAQLIIIPSSATGIVIALLLFFRAKHYKVLGIFLLIVSSLFANPVRLPFINPAEGSSLGTDEILPAMGFFDLIEKAIFISSADVRERYRMAIQRAEKERAKIEQFEKTAIPIEEIPDVKIKAGEVQVIPFTVAMPSPNANVYFYEVTKYPFVQLTNAGFTGPKEREYGLIQLHPTANDEGKYEMAVYVYITYPSIWGSRESSMTKKFSITVTK</sequence>
<dbReference type="EMBL" id="MHKU01000026">
    <property type="protein sequence ID" value="OGY96665.1"/>
    <property type="molecule type" value="Genomic_DNA"/>
</dbReference>
<proteinExistence type="predicted"/>
<comment type="caution">
    <text evidence="2">The sequence shown here is derived from an EMBL/GenBank/DDBJ whole genome shotgun (WGS) entry which is preliminary data.</text>
</comment>
<evidence type="ECO:0000256" key="1">
    <source>
        <dbReference type="SAM" id="Phobius"/>
    </source>
</evidence>
<feature type="transmembrane region" description="Helical" evidence="1">
    <location>
        <begin position="94"/>
        <end position="114"/>
    </location>
</feature>
<keyword evidence="1" id="KW-0812">Transmembrane</keyword>
<reference evidence="2 3" key="1">
    <citation type="journal article" date="2016" name="Nat. Commun.">
        <title>Thousands of microbial genomes shed light on interconnected biogeochemical processes in an aquifer system.</title>
        <authorList>
            <person name="Anantharaman K."/>
            <person name="Brown C.T."/>
            <person name="Hug L.A."/>
            <person name="Sharon I."/>
            <person name="Castelle C.J."/>
            <person name="Probst A.J."/>
            <person name="Thomas B.C."/>
            <person name="Singh A."/>
            <person name="Wilkins M.J."/>
            <person name="Karaoz U."/>
            <person name="Brodie E.L."/>
            <person name="Williams K.H."/>
            <person name="Hubbard S.S."/>
            <person name="Banfield J.F."/>
        </authorList>
    </citation>
    <scope>NUCLEOTIDE SEQUENCE [LARGE SCALE GENOMIC DNA]</scope>
</reference>
<feature type="transmembrane region" description="Helical" evidence="1">
    <location>
        <begin position="23"/>
        <end position="48"/>
    </location>
</feature>
<organism evidence="2 3">
    <name type="scientific">Candidatus Liptonbacteria bacterium GWB1_49_6</name>
    <dbReference type="NCBI Taxonomy" id="1798644"/>
    <lineage>
        <taxon>Bacteria</taxon>
        <taxon>Candidatus Liptoniibacteriota</taxon>
    </lineage>
</organism>
<accession>A0A1G2C5G2</accession>
<feature type="transmembrane region" description="Helical" evidence="1">
    <location>
        <begin position="60"/>
        <end position="87"/>
    </location>
</feature>
<protein>
    <submittedName>
        <fullName evidence="2">Uncharacterized protein</fullName>
    </submittedName>
</protein>
<evidence type="ECO:0000313" key="2">
    <source>
        <dbReference type="EMBL" id="OGY96665.1"/>
    </source>
</evidence>
<gene>
    <name evidence="2" type="ORF">A2122_00565</name>
</gene>